<feature type="transmembrane region" description="Helical" evidence="1">
    <location>
        <begin position="111"/>
        <end position="132"/>
    </location>
</feature>
<feature type="transmembrane region" description="Helical" evidence="1">
    <location>
        <begin position="177"/>
        <end position="195"/>
    </location>
</feature>
<accession>A0ABU5S129</accession>
<feature type="transmembrane region" description="Helical" evidence="1">
    <location>
        <begin position="207"/>
        <end position="225"/>
    </location>
</feature>
<gene>
    <name evidence="2" type="ORF">VB776_04315</name>
</gene>
<dbReference type="Proteomes" id="UP001303899">
    <property type="component" value="Unassembled WGS sequence"/>
</dbReference>
<feature type="transmembrane region" description="Helical" evidence="1">
    <location>
        <begin position="68"/>
        <end position="91"/>
    </location>
</feature>
<dbReference type="PANTHER" id="PTHR39419">
    <property type="entry name" value="SLL0814 PROTEIN"/>
    <property type="match status" value="1"/>
</dbReference>
<dbReference type="RefSeq" id="WP_323326372.1">
    <property type="nucleotide sequence ID" value="NZ_JAYGIL010000004.1"/>
</dbReference>
<evidence type="ECO:0000256" key="1">
    <source>
        <dbReference type="SAM" id="Phobius"/>
    </source>
</evidence>
<keyword evidence="1" id="KW-0472">Membrane</keyword>
<dbReference type="PANTHER" id="PTHR39419:SF1">
    <property type="entry name" value="SLL0814 PROTEIN"/>
    <property type="match status" value="1"/>
</dbReference>
<dbReference type="Pfam" id="PF04240">
    <property type="entry name" value="Caroten_synth"/>
    <property type="match status" value="1"/>
</dbReference>
<feature type="transmembrane region" description="Helical" evidence="1">
    <location>
        <begin position="144"/>
        <end position="165"/>
    </location>
</feature>
<keyword evidence="1" id="KW-0812">Transmembrane</keyword>
<evidence type="ECO:0000313" key="3">
    <source>
        <dbReference type="Proteomes" id="UP001303899"/>
    </source>
</evidence>
<sequence length="227" mass="26144">MNYIQLKTLITTRYRKTTFTILSLMYIVGFIGLKVPFTQEYFKVLSPFNLWTSLVLLLLFHQDFQLKFILFAVITFLVGFFIEVIGVHTGIVFGEYQYGQTLGLKLFEVPIVIGANWLILVYCSGVIVEHFFQSLKSSISGKIILSIIAACLMVGLDLLIEPVAIRLDFWQWSFNKIPLQNYLGWLAVSFVLQFYFINSKFLKNNSLAPLLFCLQLLFFLLHTLLPA</sequence>
<proteinExistence type="predicted"/>
<keyword evidence="1" id="KW-1133">Transmembrane helix</keyword>
<organism evidence="2 3">
    <name type="scientific">Arcicella gelida</name>
    <dbReference type="NCBI Taxonomy" id="2984195"/>
    <lineage>
        <taxon>Bacteria</taxon>
        <taxon>Pseudomonadati</taxon>
        <taxon>Bacteroidota</taxon>
        <taxon>Cytophagia</taxon>
        <taxon>Cytophagales</taxon>
        <taxon>Flectobacillaceae</taxon>
        <taxon>Arcicella</taxon>
    </lineage>
</organism>
<comment type="caution">
    <text evidence="2">The sequence shown here is derived from an EMBL/GenBank/DDBJ whole genome shotgun (WGS) entry which is preliminary data.</text>
</comment>
<reference evidence="2 3" key="1">
    <citation type="submission" date="2023-12" db="EMBL/GenBank/DDBJ databases">
        <title>Novel species of the genus Arcicella isolated from rivers.</title>
        <authorList>
            <person name="Lu H."/>
        </authorList>
    </citation>
    <scope>NUCLEOTIDE SEQUENCE [LARGE SCALE GENOMIC DNA]</scope>
    <source>
        <strain evidence="2 3">DC2W</strain>
    </source>
</reference>
<dbReference type="EMBL" id="JAYGIL010000004">
    <property type="protein sequence ID" value="MEA5402125.1"/>
    <property type="molecule type" value="Genomic_DNA"/>
</dbReference>
<keyword evidence="3" id="KW-1185">Reference proteome</keyword>
<dbReference type="InterPro" id="IPR007354">
    <property type="entry name" value="CruF-like"/>
</dbReference>
<protein>
    <submittedName>
        <fullName evidence="2">Carotenoid biosynthesis protein</fullName>
    </submittedName>
</protein>
<evidence type="ECO:0000313" key="2">
    <source>
        <dbReference type="EMBL" id="MEA5402125.1"/>
    </source>
</evidence>
<feature type="transmembrane region" description="Helical" evidence="1">
    <location>
        <begin position="21"/>
        <end position="38"/>
    </location>
</feature>
<name>A0ABU5S129_9BACT</name>